<dbReference type="AlphaFoldDB" id="A0A0M2NGZ1"/>
<dbReference type="PANTHER" id="PTHR10434:SF40">
    <property type="entry name" value="1-ACYL-SN-GLYCEROL-3-PHOSPHATE ACYLTRANSFERASE"/>
    <property type="match status" value="1"/>
</dbReference>
<proteinExistence type="inferred from homology"/>
<evidence type="ECO:0000256" key="4">
    <source>
        <dbReference type="RuleBase" id="RU361267"/>
    </source>
</evidence>
<dbReference type="SMART" id="SM00563">
    <property type="entry name" value="PlsC"/>
    <property type="match status" value="1"/>
</dbReference>
<keyword evidence="3 4" id="KW-0012">Acyltransferase</keyword>
<dbReference type="GO" id="GO:0016020">
    <property type="term" value="C:membrane"/>
    <property type="evidence" value="ECO:0007669"/>
    <property type="project" value="InterPro"/>
</dbReference>
<keyword evidence="8" id="KW-1185">Reference proteome</keyword>
<dbReference type="RefSeq" id="WP_046444691.1">
    <property type="nucleotide sequence ID" value="NZ_LAYJ01000131.1"/>
</dbReference>
<dbReference type="OrthoDB" id="9803035at2"/>
<dbReference type="GO" id="GO:0006654">
    <property type="term" value="P:phosphatidic acid biosynthetic process"/>
    <property type="evidence" value="ECO:0007669"/>
    <property type="project" value="TreeGrafter"/>
</dbReference>
<dbReference type="SUPFAM" id="SSF69593">
    <property type="entry name" value="Glycerol-3-phosphate (1)-acyltransferase"/>
    <property type="match status" value="1"/>
</dbReference>
<comment type="catalytic activity">
    <reaction evidence="4">
        <text>a 1-acyl-sn-glycero-3-phosphate + an acyl-CoA = a 1,2-diacyl-sn-glycero-3-phosphate + CoA</text>
        <dbReference type="Rhea" id="RHEA:19709"/>
        <dbReference type="ChEBI" id="CHEBI:57287"/>
        <dbReference type="ChEBI" id="CHEBI:57970"/>
        <dbReference type="ChEBI" id="CHEBI:58342"/>
        <dbReference type="ChEBI" id="CHEBI:58608"/>
        <dbReference type="EC" id="2.3.1.51"/>
    </reaction>
</comment>
<reference evidence="7 8" key="1">
    <citation type="submission" date="2015-04" db="EMBL/GenBank/DDBJ databases">
        <title>Draft genome sequence of bacteremic isolate Catabacter hongkongensis type strain HKU16T.</title>
        <authorList>
            <person name="Lau S.K."/>
            <person name="Teng J.L."/>
            <person name="Huang Y."/>
            <person name="Curreem S.O."/>
            <person name="Tsui S.K."/>
            <person name="Woo P.C."/>
        </authorList>
    </citation>
    <scope>NUCLEOTIDE SEQUENCE [LARGE SCALE GENOMIC DNA]</scope>
    <source>
        <strain evidence="7 8">HKU16</strain>
    </source>
</reference>
<dbReference type="InterPro" id="IPR002123">
    <property type="entry name" value="Plipid/glycerol_acylTrfase"/>
</dbReference>
<dbReference type="CDD" id="cd07989">
    <property type="entry name" value="LPLAT_AGPAT-like"/>
    <property type="match status" value="1"/>
</dbReference>
<keyword evidence="5" id="KW-0812">Transmembrane</keyword>
<comment type="caution">
    <text evidence="7">The sequence shown here is derived from an EMBL/GenBank/DDBJ whole genome shotgun (WGS) entry which is preliminary data.</text>
</comment>
<organism evidence="7 8">
    <name type="scientific">Christensenella hongkongensis</name>
    <dbReference type="NCBI Taxonomy" id="270498"/>
    <lineage>
        <taxon>Bacteria</taxon>
        <taxon>Bacillati</taxon>
        <taxon>Bacillota</taxon>
        <taxon>Clostridia</taxon>
        <taxon>Christensenellales</taxon>
        <taxon>Christensenellaceae</taxon>
        <taxon>Christensenella</taxon>
    </lineage>
</organism>
<sequence length="198" mass="22272">MVYFLARVFAYIVLMPIFCIKVIDKKNLKIKSGAVVICNHQSNWDPIILGHSIKTQPVCYMAKEELFQNKIANWFLRRLHAIPVARGKSDLKAVKTALTTLKNGKILGIFPEGTRSETGEILPFEPGAALMAMRAGVPVVPVYIQASYKLFHQVKLYTHPPIDLKEIVGEKTNSAAVEKATEYLRGIMIEMREKACQK</sequence>
<evidence type="ECO:0000313" key="7">
    <source>
        <dbReference type="EMBL" id="KKI49692.1"/>
    </source>
</evidence>
<evidence type="ECO:0000256" key="5">
    <source>
        <dbReference type="SAM" id="Phobius"/>
    </source>
</evidence>
<dbReference type="EMBL" id="LAYJ01000131">
    <property type="protein sequence ID" value="KKI49692.1"/>
    <property type="molecule type" value="Genomic_DNA"/>
</dbReference>
<dbReference type="Pfam" id="PF01553">
    <property type="entry name" value="Acyltransferase"/>
    <property type="match status" value="1"/>
</dbReference>
<gene>
    <name evidence="7" type="ORF">CHK_2914</name>
</gene>
<keyword evidence="5" id="KW-1133">Transmembrane helix</keyword>
<evidence type="ECO:0000259" key="6">
    <source>
        <dbReference type="SMART" id="SM00563"/>
    </source>
</evidence>
<accession>A0A0M2NGZ1</accession>
<feature type="domain" description="Phospholipid/glycerol acyltransferase" evidence="6">
    <location>
        <begin position="34"/>
        <end position="147"/>
    </location>
</feature>
<dbReference type="GO" id="GO:0003841">
    <property type="term" value="F:1-acylglycerol-3-phosphate O-acyltransferase activity"/>
    <property type="evidence" value="ECO:0007669"/>
    <property type="project" value="UniProtKB-UniRule"/>
</dbReference>
<dbReference type="Proteomes" id="UP000034076">
    <property type="component" value="Unassembled WGS sequence"/>
</dbReference>
<evidence type="ECO:0000313" key="8">
    <source>
        <dbReference type="Proteomes" id="UP000034076"/>
    </source>
</evidence>
<name>A0A0M2NGZ1_9FIRM</name>
<keyword evidence="2 4" id="KW-0808">Transferase</keyword>
<comment type="domain">
    <text evidence="4">The HXXXXD motif is essential for acyltransferase activity and may constitute the binding site for the phosphate moiety of the glycerol-3-phosphate.</text>
</comment>
<evidence type="ECO:0000256" key="1">
    <source>
        <dbReference type="ARBA" id="ARBA00008655"/>
    </source>
</evidence>
<dbReference type="PATRIC" id="fig|270498.16.peg.693"/>
<dbReference type="PANTHER" id="PTHR10434">
    <property type="entry name" value="1-ACYL-SN-GLYCEROL-3-PHOSPHATE ACYLTRANSFERASE"/>
    <property type="match status" value="1"/>
</dbReference>
<keyword evidence="4" id="KW-0443">Lipid metabolism</keyword>
<dbReference type="InterPro" id="IPR004552">
    <property type="entry name" value="AGP_acyltrans"/>
</dbReference>
<protein>
    <recommendedName>
        <fullName evidence="4">1-acyl-sn-glycerol-3-phosphate acyltransferase</fullName>
        <ecNumber evidence="4">2.3.1.51</ecNumber>
    </recommendedName>
</protein>
<comment type="similarity">
    <text evidence="1 4">Belongs to the 1-acyl-sn-glycerol-3-phosphate acyltransferase family.</text>
</comment>
<dbReference type="EC" id="2.3.1.51" evidence="4"/>
<dbReference type="STRING" id="270498.CHK_2914"/>
<keyword evidence="4" id="KW-0444">Lipid biosynthesis</keyword>
<evidence type="ECO:0000256" key="2">
    <source>
        <dbReference type="ARBA" id="ARBA00022679"/>
    </source>
</evidence>
<keyword evidence="4" id="KW-0594">Phospholipid biosynthesis</keyword>
<keyword evidence="5" id="KW-0472">Membrane</keyword>
<feature type="transmembrane region" description="Helical" evidence="5">
    <location>
        <begin position="6"/>
        <end position="23"/>
    </location>
</feature>
<evidence type="ECO:0000256" key="3">
    <source>
        <dbReference type="ARBA" id="ARBA00023315"/>
    </source>
</evidence>
<dbReference type="NCBIfam" id="TIGR00530">
    <property type="entry name" value="AGP_acyltrn"/>
    <property type="match status" value="1"/>
</dbReference>
<keyword evidence="4" id="KW-1208">Phospholipid metabolism</keyword>